<feature type="region of interest" description="Disordered" evidence="1">
    <location>
        <begin position="388"/>
        <end position="430"/>
    </location>
</feature>
<feature type="region of interest" description="Disordered" evidence="1">
    <location>
        <begin position="1"/>
        <end position="28"/>
    </location>
</feature>
<dbReference type="Pfam" id="PF02204">
    <property type="entry name" value="VPS9"/>
    <property type="match status" value="1"/>
</dbReference>
<protein>
    <recommendedName>
        <fullName evidence="2">VPS9 domain-containing protein</fullName>
    </recommendedName>
</protein>
<feature type="compositionally biased region" description="Polar residues" evidence="1">
    <location>
        <begin position="388"/>
        <end position="408"/>
    </location>
</feature>
<sequence>MKKLGNRFSSTSLDKSPRPQSSPGNDLKKTISLSKELLPSVNQPPGVSHPVSPEFLQSYCSVLKDEYRACIQKADKFVEDGISMYRLIPKKIRAIRIYHSREAVVFCRRAFQLDILFFTLSQQLNESIKHLLFSLLDDLNGKLFADDISSITESQCVGPIVLIRNDPILSKCLGVLQAIDQRRAKISELLSHYLTDPHSATKPIIFPNTDKTNSVICQLQVPLFSVTQKLEIYRRNLFEKARYLIEISDTYPCGYFIPKPIENIGQVLLFDDRFDVGQMISQFERKEKLDILESILGPDESFTEAERKKLQKSLSSPPSDQTDRYVWFIAKISSTLCKQFAVPAEETEIVHLFALSVVLPHIFDGVKQAEAVGKRRLAERQALLQQSDPLASTINSTQPIESPQATVRSTEPSSSPTKKQTKTKTPTELAVEAAEKDKEYAQRKMWTRLVTMTEYGVDNSFIPPPTTPAQNHSSISFEQAVHAFNTLPLLESPTDLYSCLCEACDSVIKIAGHYHSRNRKENRIVSDEKNQTNSLIPLNELTSLQQKKDIVDSKTSPDLLSQSPDPSSSLTSHLTVGSSEQPEPASLAEVETAKLQRWIDGESDSESDHVTFHQISLHRDSPTPSTPNIPSLDSPSASFINPHVPKTPQTLVVEEEDLSAVSADVFIPILIFVLSRSSLFDPHTIIHIIRCFIPKSRIRGQAEYFLLSFTAAVQFLTQCVPDDIARHLEPAENGGTRELFLQRIQP</sequence>
<feature type="compositionally biased region" description="Low complexity" evidence="1">
    <location>
        <begin position="409"/>
        <end position="428"/>
    </location>
</feature>
<dbReference type="InterPro" id="IPR037191">
    <property type="entry name" value="VPS9_dom_sf"/>
</dbReference>
<evidence type="ECO:0000313" key="4">
    <source>
        <dbReference type="Proteomes" id="UP001281761"/>
    </source>
</evidence>
<evidence type="ECO:0000259" key="2">
    <source>
        <dbReference type="PROSITE" id="PS51205"/>
    </source>
</evidence>
<accession>A0ABQ9YAX1</accession>
<feature type="compositionally biased region" description="Polar residues" evidence="1">
    <location>
        <begin position="7"/>
        <end position="24"/>
    </location>
</feature>
<dbReference type="EMBL" id="JARBJD010000019">
    <property type="protein sequence ID" value="KAK2960926.1"/>
    <property type="molecule type" value="Genomic_DNA"/>
</dbReference>
<feature type="region of interest" description="Disordered" evidence="1">
    <location>
        <begin position="553"/>
        <end position="587"/>
    </location>
</feature>
<dbReference type="PROSITE" id="PS51205">
    <property type="entry name" value="VPS9"/>
    <property type="match status" value="1"/>
</dbReference>
<dbReference type="Gene3D" id="1.20.1050.80">
    <property type="entry name" value="VPS9 domain"/>
    <property type="match status" value="1"/>
</dbReference>
<name>A0ABQ9YAX1_9EUKA</name>
<dbReference type="SUPFAM" id="SSF109993">
    <property type="entry name" value="VPS9 domain"/>
    <property type="match status" value="1"/>
</dbReference>
<feature type="compositionally biased region" description="Low complexity" evidence="1">
    <location>
        <begin position="556"/>
        <end position="572"/>
    </location>
</feature>
<proteinExistence type="predicted"/>
<gene>
    <name evidence="3" type="ORF">BLNAU_4013</name>
</gene>
<dbReference type="Proteomes" id="UP001281761">
    <property type="component" value="Unassembled WGS sequence"/>
</dbReference>
<feature type="domain" description="VPS9" evidence="2">
    <location>
        <begin position="589"/>
        <end position="725"/>
    </location>
</feature>
<keyword evidence="4" id="KW-1185">Reference proteome</keyword>
<organism evidence="3 4">
    <name type="scientific">Blattamonas nauphoetae</name>
    <dbReference type="NCBI Taxonomy" id="2049346"/>
    <lineage>
        <taxon>Eukaryota</taxon>
        <taxon>Metamonada</taxon>
        <taxon>Preaxostyla</taxon>
        <taxon>Oxymonadida</taxon>
        <taxon>Blattamonas</taxon>
    </lineage>
</organism>
<evidence type="ECO:0000256" key="1">
    <source>
        <dbReference type="SAM" id="MobiDB-lite"/>
    </source>
</evidence>
<evidence type="ECO:0000313" key="3">
    <source>
        <dbReference type="EMBL" id="KAK2960926.1"/>
    </source>
</evidence>
<reference evidence="3 4" key="1">
    <citation type="journal article" date="2022" name="bioRxiv">
        <title>Genomics of Preaxostyla Flagellates Illuminates Evolutionary Transitions and the Path Towards Mitochondrial Loss.</title>
        <authorList>
            <person name="Novak L.V.F."/>
            <person name="Treitli S.C."/>
            <person name="Pyrih J."/>
            <person name="Halakuc P."/>
            <person name="Pipaliya S.V."/>
            <person name="Vacek V."/>
            <person name="Brzon O."/>
            <person name="Soukal P."/>
            <person name="Eme L."/>
            <person name="Dacks J.B."/>
            <person name="Karnkowska A."/>
            <person name="Elias M."/>
            <person name="Hampl V."/>
        </authorList>
    </citation>
    <scope>NUCLEOTIDE SEQUENCE [LARGE SCALE GENOMIC DNA]</scope>
    <source>
        <strain evidence="3">NAU3</strain>
        <tissue evidence="3">Gut</tissue>
    </source>
</reference>
<dbReference type="InterPro" id="IPR003123">
    <property type="entry name" value="VPS9"/>
</dbReference>
<comment type="caution">
    <text evidence="3">The sequence shown here is derived from an EMBL/GenBank/DDBJ whole genome shotgun (WGS) entry which is preliminary data.</text>
</comment>